<feature type="signal peptide" evidence="1">
    <location>
        <begin position="1"/>
        <end position="21"/>
    </location>
</feature>
<evidence type="ECO:0000313" key="2">
    <source>
        <dbReference type="EMBL" id="EKD66380.1"/>
    </source>
</evidence>
<protein>
    <submittedName>
        <fullName evidence="2">Uncharacterized protein</fullName>
    </submittedName>
</protein>
<feature type="chain" id="PRO_5017199729" evidence="1">
    <location>
        <begin position="22"/>
        <end position="327"/>
    </location>
</feature>
<organism evidence="2">
    <name type="scientific">uncultured bacterium</name>
    <name type="common">gcode 4</name>
    <dbReference type="NCBI Taxonomy" id="1234023"/>
    <lineage>
        <taxon>Bacteria</taxon>
        <taxon>environmental samples</taxon>
    </lineage>
</organism>
<proteinExistence type="predicted"/>
<gene>
    <name evidence="2" type="ORF">ACD_49C00049G0013</name>
</gene>
<sequence>MKKLILLILSIILVSPLLVQAESSSNSWKWLIYTDFVDGTKFKKDIDSNSDPIKISDSEFEKLLWSENKAIYSQDKKIKVTVDDQNIYINDKVFIKNDRNYKLNMITSDNKYLIYSYYVDQYNSVFVKNLNESIDKKWVYTEEIVIPSCINLKDNVFYYEIGGSEMGKVYKKKYSDILNDKVSWEDILWFQVERPAVFSSDCKTIFYSDMNWVVYKKWVNKTDKAVAVKNSKWVSIKWYLNNLYDSSLEPKAYTLPEETKAKYSAQLSKIVTSLTNKYINEPKKATEKIQSVITKLEAKVDSSRNSEKLNATLIFLIEELRKYTSGK</sequence>
<evidence type="ECO:0000256" key="1">
    <source>
        <dbReference type="SAM" id="SignalP"/>
    </source>
</evidence>
<name>K2AEA0_9BACT</name>
<keyword evidence="1" id="KW-0732">Signal</keyword>
<dbReference type="AlphaFoldDB" id="K2AEA0"/>
<comment type="caution">
    <text evidence="2">The sequence shown here is derived from an EMBL/GenBank/DDBJ whole genome shotgun (WGS) entry which is preliminary data.</text>
</comment>
<dbReference type="EMBL" id="AMFJ01021635">
    <property type="protein sequence ID" value="EKD66380.1"/>
    <property type="molecule type" value="Genomic_DNA"/>
</dbReference>
<reference evidence="2" key="1">
    <citation type="journal article" date="2012" name="Science">
        <title>Fermentation, hydrogen, and sulfur metabolism in multiple uncultivated bacterial phyla.</title>
        <authorList>
            <person name="Wrighton K.C."/>
            <person name="Thomas B.C."/>
            <person name="Sharon I."/>
            <person name="Miller C.S."/>
            <person name="Castelle C.J."/>
            <person name="VerBerkmoes N.C."/>
            <person name="Wilkins M.J."/>
            <person name="Hettich R.L."/>
            <person name="Lipton M.S."/>
            <person name="Williams K.H."/>
            <person name="Long P.E."/>
            <person name="Banfield J.F."/>
        </authorList>
    </citation>
    <scope>NUCLEOTIDE SEQUENCE [LARGE SCALE GENOMIC DNA]</scope>
</reference>
<accession>K2AEA0</accession>